<protein>
    <recommendedName>
        <fullName evidence="1">IDEAL domain-containing protein</fullName>
    </recommendedName>
</protein>
<organism evidence="2 3">
    <name type="scientific">Bacillus coahuilensis p1.1.43</name>
    <dbReference type="NCBI Taxonomy" id="1150625"/>
    <lineage>
        <taxon>Bacteria</taxon>
        <taxon>Bacillati</taxon>
        <taxon>Bacillota</taxon>
        <taxon>Bacilli</taxon>
        <taxon>Bacillales</taxon>
        <taxon>Bacillaceae</taxon>
        <taxon>Bacillus</taxon>
    </lineage>
</organism>
<dbReference type="EMBL" id="LDYG01000020">
    <property type="protein sequence ID" value="KUP07726.1"/>
    <property type="molecule type" value="Genomic_DNA"/>
</dbReference>
<evidence type="ECO:0000259" key="1">
    <source>
        <dbReference type="SMART" id="SM00914"/>
    </source>
</evidence>
<dbReference type="SMART" id="SM00914">
    <property type="entry name" value="IDEAL"/>
    <property type="match status" value="1"/>
</dbReference>
<name>A0A147KAH6_9BACI</name>
<dbReference type="Proteomes" id="UP000074108">
    <property type="component" value="Unassembled WGS sequence"/>
</dbReference>
<dbReference type="Gene3D" id="4.10.810.10">
    <property type="entry name" value="Virus Scaffolding Protein, Chain A"/>
    <property type="match status" value="1"/>
</dbReference>
<dbReference type="InterPro" id="IPR027393">
    <property type="entry name" value="Virus_scaffolding_prot_C"/>
</dbReference>
<sequence>MENKKSYAEMSKDCTMTRNRSTDLTMMEIYVEMVLEELLFHHQKEKLISKIDAALDARDRSLFLQLSSDYKELCNRYDM</sequence>
<proteinExistence type="predicted"/>
<feature type="domain" description="IDEAL" evidence="1">
    <location>
        <begin position="34"/>
        <end position="70"/>
    </location>
</feature>
<comment type="caution">
    <text evidence="2">The sequence shown here is derived from an EMBL/GenBank/DDBJ whole genome shotgun (WGS) entry which is preliminary data.</text>
</comment>
<dbReference type="InterPro" id="IPR014957">
    <property type="entry name" value="IDEAL_dom"/>
</dbReference>
<dbReference type="AlphaFoldDB" id="A0A147KAH6"/>
<dbReference type="RefSeq" id="WP_059350508.1">
    <property type="nucleotide sequence ID" value="NZ_LDYG01000020.1"/>
</dbReference>
<evidence type="ECO:0000313" key="2">
    <source>
        <dbReference type="EMBL" id="KUP07726.1"/>
    </source>
</evidence>
<gene>
    <name evidence="2" type="ORF">Q75_04280</name>
</gene>
<reference evidence="2 3" key="1">
    <citation type="journal article" date="2016" name="Front. Microbiol.">
        <title>Microevolution Analysis of Bacillus coahuilensis Unveils Differences in Phosphorus Acquisition Strategies and Their Regulation.</title>
        <authorList>
            <person name="Gomez-Lunar Z."/>
            <person name="Hernandez-Gonzalez I."/>
            <person name="Rodriguez-Torres M.D."/>
            <person name="Souza V."/>
            <person name="Olmedo-Alvarez G."/>
        </authorList>
    </citation>
    <scope>NUCLEOTIDE SEQUENCE [LARGE SCALE GENOMIC DNA]</scope>
    <source>
        <strain evidence="3">p1.1.43</strain>
    </source>
</reference>
<dbReference type="PATRIC" id="fig|1150625.3.peg.895"/>
<evidence type="ECO:0000313" key="3">
    <source>
        <dbReference type="Proteomes" id="UP000074108"/>
    </source>
</evidence>
<accession>A0A147KAH6</accession>
<dbReference type="OrthoDB" id="2989967at2"/>
<dbReference type="Pfam" id="PF08858">
    <property type="entry name" value="IDEAL"/>
    <property type="match status" value="1"/>
</dbReference>
<keyword evidence="3" id="KW-1185">Reference proteome</keyword>